<evidence type="ECO:0000256" key="5">
    <source>
        <dbReference type="ARBA" id="ARBA00012655"/>
    </source>
</evidence>
<dbReference type="AlphaFoldDB" id="A0A0F9CWR9"/>
<dbReference type="EC" id="2.5.1.61" evidence="5"/>
<evidence type="ECO:0000256" key="8">
    <source>
        <dbReference type="ARBA" id="ARBA00048169"/>
    </source>
</evidence>
<dbReference type="PRINTS" id="PR00151">
    <property type="entry name" value="PORPHBDMNASE"/>
</dbReference>
<accession>A0A0F9CWR9</accession>
<dbReference type="InterPro" id="IPR022417">
    <property type="entry name" value="Porphobilin_deaminase_N"/>
</dbReference>
<feature type="domain" description="Porphobilinogen deaminase C-terminal" evidence="10">
    <location>
        <begin position="224"/>
        <end position="292"/>
    </location>
</feature>
<dbReference type="GO" id="GO:0005737">
    <property type="term" value="C:cytoplasm"/>
    <property type="evidence" value="ECO:0007669"/>
    <property type="project" value="TreeGrafter"/>
</dbReference>
<dbReference type="PANTHER" id="PTHR11557:SF0">
    <property type="entry name" value="PORPHOBILINOGEN DEAMINASE"/>
    <property type="match status" value="1"/>
</dbReference>
<dbReference type="InterPro" id="IPR000860">
    <property type="entry name" value="HemC"/>
</dbReference>
<keyword evidence="7" id="KW-0627">Porphyrin biosynthesis</keyword>
<dbReference type="NCBIfam" id="TIGR00212">
    <property type="entry name" value="hemC"/>
    <property type="match status" value="1"/>
</dbReference>
<name>A0A0F9CWR9_9ZZZZ</name>
<comment type="catalytic activity">
    <reaction evidence="8">
        <text>4 porphobilinogen + H2O = hydroxymethylbilane + 4 NH4(+)</text>
        <dbReference type="Rhea" id="RHEA:13185"/>
        <dbReference type="ChEBI" id="CHEBI:15377"/>
        <dbReference type="ChEBI" id="CHEBI:28938"/>
        <dbReference type="ChEBI" id="CHEBI:57845"/>
        <dbReference type="ChEBI" id="CHEBI:58126"/>
        <dbReference type="EC" id="2.5.1.61"/>
    </reaction>
</comment>
<evidence type="ECO:0000259" key="10">
    <source>
        <dbReference type="Pfam" id="PF03900"/>
    </source>
</evidence>
<comment type="function">
    <text evidence="2">Tetrapolymerization of the monopyrrole PBG into the hydroxymethylbilane pre-uroporphyrinogen in several discrete steps.</text>
</comment>
<dbReference type="PANTHER" id="PTHR11557">
    <property type="entry name" value="PORPHOBILINOGEN DEAMINASE"/>
    <property type="match status" value="1"/>
</dbReference>
<feature type="domain" description="Porphobilinogen deaminase N-terminal" evidence="9">
    <location>
        <begin position="3"/>
        <end position="209"/>
    </location>
</feature>
<dbReference type="FunFam" id="3.40.190.10:FF:000005">
    <property type="entry name" value="Porphobilinogen deaminase"/>
    <property type="match status" value="1"/>
</dbReference>
<keyword evidence="6" id="KW-0808">Transferase</keyword>
<dbReference type="HAMAP" id="MF_00260">
    <property type="entry name" value="Porphobil_deam"/>
    <property type="match status" value="1"/>
</dbReference>
<dbReference type="InterPro" id="IPR036803">
    <property type="entry name" value="Porphobilinogen_deaminase_C_sf"/>
</dbReference>
<comment type="cofactor">
    <cofactor evidence="1">
        <name>dipyrromethane</name>
        <dbReference type="ChEBI" id="CHEBI:60342"/>
    </cofactor>
</comment>
<dbReference type="InterPro" id="IPR022418">
    <property type="entry name" value="Porphobilinogen_deaminase_C"/>
</dbReference>
<dbReference type="FunFam" id="3.40.190.10:FF:000086">
    <property type="entry name" value="Probable porphobilinogen deaminase"/>
    <property type="match status" value="1"/>
</dbReference>
<evidence type="ECO:0000256" key="7">
    <source>
        <dbReference type="ARBA" id="ARBA00023244"/>
    </source>
</evidence>
<evidence type="ECO:0000256" key="6">
    <source>
        <dbReference type="ARBA" id="ARBA00022679"/>
    </source>
</evidence>
<comment type="similarity">
    <text evidence="4">Belongs to the HMBS family.</text>
</comment>
<evidence type="ECO:0000256" key="2">
    <source>
        <dbReference type="ARBA" id="ARBA00002869"/>
    </source>
</evidence>
<protein>
    <recommendedName>
        <fullName evidence="5">hydroxymethylbilane synthase</fullName>
        <ecNumber evidence="5">2.5.1.61</ecNumber>
    </recommendedName>
</protein>
<evidence type="ECO:0000313" key="11">
    <source>
        <dbReference type="EMBL" id="KKL45921.1"/>
    </source>
</evidence>
<dbReference type="Pfam" id="PF01379">
    <property type="entry name" value="Porphobil_deam"/>
    <property type="match status" value="1"/>
</dbReference>
<reference evidence="11" key="1">
    <citation type="journal article" date="2015" name="Nature">
        <title>Complex archaea that bridge the gap between prokaryotes and eukaryotes.</title>
        <authorList>
            <person name="Spang A."/>
            <person name="Saw J.H."/>
            <person name="Jorgensen S.L."/>
            <person name="Zaremba-Niedzwiedzka K."/>
            <person name="Martijn J."/>
            <person name="Lind A.E."/>
            <person name="van Eijk R."/>
            <person name="Schleper C."/>
            <person name="Guy L."/>
            <person name="Ettema T.J."/>
        </authorList>
    </citation>
    <scope>NUCLEOTIDE SEQUENCE</scope>
</reference>
<proteinExistence type="inferred from homology"/>
<dbReference type="SUPFAM" id="SSF54782">
    <property type="entry name" value="Porphobilinogen deaminase (hydroxymethylbilane synthase), C-terminal domain"/>
    <property type="match status" value="1"/>
</dbReference>
<evidence type="ECO:0000256" key="4">
    <source>
        <dbReference type="ARBA" id="ARBA00005638"/>
    </source>
</evidence>
<comment type="pathway">
    <text evidence="3">Porphyrin-containing compound metabolism; protoporphyrin-IX biosynthesis; coproporphyrinogen-III from 5-aminolevulinate: step 2/4.</text>
</comment>
<dbReference type="PIRSF" id="PIRSF001438">
    <property type="entry name" value="4pyrrol_synth_OHMeBilane_synth"/>
    <property type="match status" value="1"/>
</dbReference>
<dbReference type="Pfam" id="PF03900">
    <property type="entry name" value="Porphobil_deamC"/>
    <property type="match status" value="1"/>
</dbReference>
<evidence type="ECO:0000256" key="3">
    <source>
        <dbReference type="ARBA" id="ARBA00004735"/>
    </source>
</evidence>
<sequence>MNLTVGTRGSKLSLVQTDNVILKLMKKAPHLNFNVKIIKTFGDRKSHKPLISFKERGVFVKSLDKAVLEGKVDFAVHSMKDVPTKMLPKLKIVAVPKRGSAHDVLISRYNSKLKELPKDAVIGTGSPRRIAQIHSIRSDLKIKAIRGNVNTRLKKFMQGKFDGLVLAEVGLKRLNLQHYITERFSLDIFTPPPGQGALAVIAREDNFELIEILKKINHSSSMVSILAERTFIGKLGGGCKLPLGAYAKVKDNKLSLYASILSLDGKIKISTSKLGDPLNPENLGLIVAEDLIKKGAIDIV</sequence>
<evidence type="ECO:0000256" key="1">
    <source>
        <dbReference type="ARBA" id="ARBA00001916"/>
    </source>
</evidence>
<dbReference type="EMBL" id="LAZR01034216">
    <property type="protein sequence ID" value="KKL45921.1"/>
    <property type="molecule type" value="Genomic_DNA"/>
</dbReference>
<gene>
    <name evidence="11" type="ORF">LCGC14_2350780</name>
</gene>
<dbReference type="GO" id="GO:0004418">
    <property type="term" value="F:hydroxymethylbilane synthase activity"/>
    <property type="evidence" value="ECO:0007669"/>
    <property type="project" value="UniProtKB-EC"/>
</dbReference>
<dbReference type="Gene3D" id="3.40.190.10">
    <property type="entry name" value="Periplasmic binding protein-like II"/>
    <property type="match status" value="2"/>
</dbReference>
<organism evidence="11">
    <name type="scientific">marine sediment metagenome</name>
    <dbReference type="NCBI Taxonomy" id="412755"/>
    <lineage>
        <taxon>unclassified sequences</taxon>
        <taxon>metagenomes</taxon>
        <taxon>ecological metagenomes</taxon>
    </lineage>
</organism>
<dbReference type="Gene3D" id="3.30.160.40">
    <property type="entry name" value="Porphobilinogen deaminase, C-terminal domain"/>
    <property type="match status" value="1"/>
</dbReference>
<evidence type="ECO:0000259" key="9">
    <source>
        <dbReference type="Pfam" id="PF01379"/>
    </source>
</evidence>
<comment type="caution">
    <text evidence="11">The sequence shown here is derived from an EMBL/GenBank/DDBJ whole genome shotgun (WGS) entry which is preliminary data.</text>
</comment>
<dbReference type="SUPFAM" id="SSF53850">
    <property type="entry name" value="Periplasmic binding protein-like II"/>
    <property type="match status" value="1"/>
</dbReference>
<dbReference type="GO" id="GO:0006783">
    <property type="term" value="P:heme biosynthetic process"/>
    <property type="evidence" value="ECO:0007669"/>
    <property type="project" value="TreeGrafter"/>
</dbReference>